<evidence type="ECO:0000313" key="8">
    <source>
        <dbReference type="Proteomes" id="UP001235939"/>
    </source>
</evidence>
<dbReference type="SUPFAM" id="SSF48431">
    <property type="entry name" value="Lipovitellin-phosvitin complex, superhelical domain"/>
    <property type="match status" value="1"/>
</dbReference>
<evidence type="ECO:0000313" key="7">
    <source>
        <dbReference type="EMBL" id="UYV77681.1"/>
    </source>
</evidence>
<dbReference type="InterPro" id="IPR015819">
    <property type="entry name" value="Lipid_transp_b-sht_shell"/>
</dbReference>
<keyword evidence="8" id="KW-1185">Reference proteome</keyword>
<feature type="domain" description="Vitellogenin" evidence="5">
    <location>
        <begin position="183"/>
        <end position="305"/>
    </location>
</feature>
<dbReference type="InterPro" id="IPR045811">
    <property type="entry name" value="MTP_lip-bd"/>
</dbReference>
<evidence type="ECO:0000259" key="6">
    <source>
        <dbReference type="Pfam" id="PF19444"/>
    </source>
</evidence>
<proteinExistence type="predicted"/>
<dbReference type="InterPro" id="IPR036397">
    <property type="entry name" value="RNaseH_sf"/>
</dbReference>
<sequence>MGMVQKQGNWVPYELKPGNIERRICTCELLLKRQNRKGFLHRIVTGDEKWIHYDNPKRIKSWVKPGHASTSTAKPNIHGKKLMLCIWRDQLGVIYYELLQPNETITGEHIAPSDYHMFRSMTQGLAEQHFTSYEEAKIGPMFGSPQKTRNFFDTESLASAQLQVAPPKSERLEKHASSLDRGGLGKPVVVYISEGLVREIRHSKSESTELLNLKKGLISIFQISHNPEQKSEMRCSTVQASTVTEYTLSKNDLVQSAKSMEQVVLDSHYTKDSLLYANSTKRAVLFIQKNFDHCSKFKKALKDFPTTKPAYGSMISLEVILKGGSEDELLMASSASEAMEKAVSNQWKCHDSSFDKLKTLTLVHVVQAMIIMIAGAIKNYKSLLKDSHLATVKASSTFLRLLPYIRVSTKEELSAILANKMNANILTQLVDVMGATGSPEALSAVMENFDFTSSRVPLDLLERFLLSVATSQSPPADTLHILLKLAKKKMVNEKLHSTVLMTLGSVAHTYCASQDCSVQVGLSATGLSGLAGGEDDGDPASGVMQLSVLGESLRPYLLFSGSGELMSLVWSGAGSEPTTALKGNYLLSDYSGTIALSSGQVLQLDLKSAMSLHLSGQVEISIWNRNAHAIVKASGAISVLGSVQVDSSIVQHIQDFNLGGEGLINFITDLDFYSSPFQMCVQMDRPAIDLRLSTKKLVKIPGTKYTRKLTGKKGISLQGNSYPLNNKNAEMCRALLASSD</sequence>
<dbReference type="PANTHER" id="PTHR13024:SF0">
    <property type="entry name" value="MICROSOMAL TRIACYLGLYCEROL TRANSFER PROTEIN"/>
    <property type="match status" value="1"/>
</dbReference>
<name>A0ABY6L948_9ARAC</name>
<evidence type="ECO:0000256" key="4">
    <source>
        <dbReference type="ARBA" id="ARBA00022824"/>
    </source>
</evidence>
<dbReference type="InterPro" id="IPR015816">
    <property type="entry name" value="Vitellinogen_b-sht_N"/>
</dbReference>
<dbReference type="Proteomes" id="UP001235939">
    <property type="component" value="Chromosome 15"/>
</dbReference>
<dbReference type="Gene3D" id="3.30.420.10">
    <property type="entry name" value="Ribonuclease H-like superfamily/Ribonuclease H"/>
    <property type="match status" value="1"/>
</dbReference>
<accession>A0ABY6L948</accession>
<evidence type="ECO:0000256" key="2">
    <source>
        <dbReference type="ARBA" id="ARBA00022448"/>
    </source>
</evidence>
<dbReference type="Gene3D" id="2.30.230.10">
    <property type="entry name" value="Lipovitellin, beta-sheet shell regions, chain A"/>
    <property type="match status" value="1"/>
</dbReference>
<dbReference type="InterPro" id="IPR011030">
    <property type="entry name" value="Lipovitellin_superhlx_dom"/>
</dbReference>
<dbReference type="Gene3D" id="1.25.10.20">
    <property type="entry name" value="Vitellinogen, superhelical"/>
    <property type="match status" value="1"/>
</dbReference>
<dbReference type="Pfam" id="PF01347">
    <property type="entry name" value="Vitellogenin_N"/>
    <property type="match status" value="2"/>
</dbReference>
<protein>
    <submittedName>
        <fullName evidence="7">MTTP</fullName>
    </submittedName>
</protein>
<comment type="subcellular location">
    <subcellularLocation>
        <location evidence="1">Endoplasmic reticulum</location>
    </subcellularLocation>
</comment>
<dbReference type="Pfam" id="PF19444">
    <property type="entry name" value="MTP_lip_bd"/>
    <property type="match status" value="1"/>
</dbReference>
<dbReference type="InterPro" id="IPR001747">
    <property type="entry name" value="Vitellogenin_N"/>
</dbReference>
<organism evidence="7 8">
    <name type="scientific">Cordylochernes scorpioides</name>
    <dbReference type="NCBI Taxonomy" id="51811"/>
    <lineage>
        <taxon>Eukaryota</taxon>
        <taxon>Metazoa</taxon>
        <taxon>Ecdysozoa</taxon>
        <taxon>Arthropoda</taxon>
        <taxon>Chelicerata</taxon>
        <taxon>Arachnida</taxon>
        <taxon>Pseudoscorpiones</taxon>
        <taxon>Cheliferoidea</taxon>
        <taxon>Chernetidae</taxon>
        <taxon>Cordylochernes</taxon>
    </lineage>
</organism>
<dbReference type="Pfam" id="PF01359">
    <property type="entry name" value="Transposase_1"/>
    <property type="match status" value="1"/>
</dbReference>
<keyword evidence="4" id="KW-0256">Endoplasmic reticulum</keyword>
<dbReference type="InterPro" id="IPR001888">
    <property type="entry name" value="Transposase_1"/>
</dbReference>
<dbReference type="InterPro" id="IPR039988">
    <property type="entry name" value="MTTP"/>
</dbReference>
<keyword evidence="3" id="KW-0732">Signal</keyword>
<feature type="domain" description="Vitellogenin" evidence="5">
    <location>
        <begin position="385"/>
        <end position="516"/>
    </location>
</feature>
<evidence type="ECO:0000256" key="3">
    <source>
        <dbReference type="ARBA" id="ARBA00022729"/>
    </source>
</evidence>
<feature type="domain" description="MTP large subunit lipid-binding" evidence="6">
    <location>
        <begin position="517"/>
        <end position="738"/>
    </location>
</feature>
<dbReference type="EMBL" id="CP092877">
    <property type="protein sequence ID" value="UYV77681.1"/>
    <property type="molecule type" value="Genomic_DNA"/>
</dbReference>
<evidence type="ECO:0000259" key="5">
    <source>
        <dbReference type="Pfam" id="PF01347"/>
    </source>
</evidence>
<dbReference type="PANTHER" id="PTHR13024">
    <property type="entry name" value="MICROSOMAL TRIGLYCERIDE TRANSFER PROTEIN, LARGE SUBUNIT"/>
    <property type="match status" value="1"/>
</dbReference>
<dbReference type="SUPFAM" id="SSF56968">
    <property type="entry name" value="Lipovitellin-phosvitin complex, beta-sheet shell regions"/>
    <property type="match status" value="1"/>
</dbReference>
<evidence type="ECO:0000256" key="1">
    <source>
        <dbReference type="ARBA" id="ARBA00004240"/>
    </source>
</evidence>
<gene>
    <name evidence="7" type="ORF">LAZ67_15001913</name>
</gene>
<reference evidence="7 8" key="1">
    <citation type="submission" date="2022-01" db="EMBL/GenBank/DDBJ databases">
        <title>A chromosomal length assembly of Cordylochernes scorpioides.</title>
        <authorList>
            <person name="Zeh D."/>
            <person name="Zeh J."/>
        </authorList>
    </citation>
    <scope>NUCLEOTIDE SEQUENCE [LARGE SCALE GENOMIC DNA]</scope>
    <source>
        <strain evidence="7">IN4F17</strain>
        <tissue evidence="7">Whole Body</tissue>
    </source>
</reference>
<keyword evidence="2" id="KW-0813">Transport</keyword>